<dbReference type="Proteomes" id="UP000290289">
    <property type="component" value="Chromosome 9"/>
</dbReference>
<keyword evidence="1" id="KW-0472">Membrane</keyword>
<sequence length="61" mass="6892">MNERLGSLGIVRLDHRIPCDSGRCVYKKQVLKVGRKQEIQILLLICISLQVVNSLLASLIF</sequence>
<evidence type="ECO:0000256" key="1">
    <source>
        <dbReference type="SAM" id="Phobius"/>
    </source>
</evidence>
<keyword evidence="3" id="KW-1185">Reference proteome</keyword>
<feature type="transmembrane region" description="Helical" evidence="1">
    <location>
        <begin position="41"/>
        <end position="60"/>
    </location>
</feature>
<evidence type="ECO:0000313" key="3">
    <source>
        <dbReference type="Proteomes" id="UP000290289"/>
    </source>
</evidence>
<comment type="caution">
    <text evidence="2">The sequence shown here is derived from an EMBL/GenBank/DDBJ whole genome shotgun (WGS) entry which is preliminary data.</text>
</comment>
<accession>A0A498J434</accession>
<keyword evidence="1" id="KW-0812">Transmembrane</keyword>
<gene>
    <name evidence="2" type="ORF">DVH24_000212</name>
</gene>
<dbReference type="AlphaFoldDB" id="A0A498J434"/>
<proteinExistence type="predicted"/>
<dbReference type="EMBL" id="RDQH01000335">
    <property type="protein sequence ID" value="RXH88613.1"/>
    <property type="molecule type" value="Genomic_DNA"/>
</dbReference>
<organism evidence="2 3">
    <name type="scientific">Malus domestica</name>
    <name type="common">Apple</name>
    <name type="synonym">Pyrus malus</name>
    <dbReference type="NCBI Taxonomy" id="3750"/>
    <lineage>
        <taxon>Eukaryota</taxon>
        <taxon>Viridiplantae</taxon>
        <taxon>Streptophyta</taxon>
        <taxon>Embryophyta</taxon>
        <taxon>Tracheophyta</taxon>
        <taxon>Spermatophyta</taxon>
        <taxon>Magnoliopsida</taxon>
        <taxon>eudicotyledons</taxon>
        <taxon>Gunneridae</taxon>
        <taxon>Pentapetalae</taxon>
        <taxon>rosids</taxon>
        <taxon>fabids</taxon>
        <taxon>Rosales</taxon>
        <taxon>Rosaceae</taxon>
        <taxon>Amygdaloideae</taxon>
        <taxon>Maleae</taxon>
        <taxon>Malus</taxon>
    </lineage>
</organism>
<keyword evidence="1" id="KW-1133">Transmembrane helix</keyword>
<name>A0A498J434_MALDO</name>
<evidence type="ECO:0000313" key="2">
    <source>
        <dbReference type="EMBL" id="RXH88613.1"/>
    </source>
</evidence>
<reference evidence="2 3" key="1">
    <citation type="submission" date="2018-10" db="EMBL/GenBank/DDBJ databases">
        <title>A high-quality apple genome assembly.</title>
        <authorList>
            <person name="Hu J."/>
        </authorList>
    </citation>
    <scope>NUCLEOTIDE SEQUENCE [LARGE SCALE GENOMIC DNA]</scope>
    <source>
        <strain evidence="3">cv. HFTH1</strain>
        <tissue evidence="2">Young leaf</tissue>
    </source>
</reference>
<protein>
    <submittedName>
        <fullName evidence="2">Uncharacterized protein</fullName>
    </submittedName>
</protein>